<dbReference type="EMBL" id="RDQH01000342">
    <property type="protein sequence ID" value="RXH71748.1"/>
    <property type="molecule type" value="Genomic_DNA"/>
</dbReference>
<proteinExistence type="predicted"/>
<dbReference type="SUPFAM" id="SSF52833">
    <property type="entry name" value="Thioredoxin-like"/>
    <property type="match status" value="1"/>
</dbReference>
<feature type="region of interest" description="Disordered" evidence="2">
    <location>
        <begin position="208"/>
        <end position="270"/>
    </location>
</feature>
<feature type="compositionally biased region" description="Pro residues" evidence="2">
    <location>
        <begin position="219"/>
        <end position="229"/>
    </location>
</feature>
<gene>
    <name evidence="3" type="ORF">DVH24_025249</name>
</gene>
<dbReference type="InterPro" id="IPR036249">
    <property type="entry name" value="Thioredoxin-like_sf"/>
</dbReference>
<feature type="region of interest" description="Disordered" evidence="2">
    <location>
        <begin position="729"/>
        <end position="770"/>
    </location>
</feature>
<comment type="caution">
    <text evidence="3">The sequence shown here is derived from an EMBL/GenBank/DDBJ whole genome shotgun (WGS) entry which is preliminary data.</text>
</comment>
<dbReference type="Proteomes" id="UP000290289">
    <property type="component" value="Chromosome 16"/>
</dbReference>
<feature type="region of interest" description="Disordered" evidence="2">
    <location>
        <begin position="1"/>
        <end position="65"/>
    </location>
</feature>
<feature type="compositionally biased region" description="Basic and acidic residues" evidence="2">
    <location>
        <begin position="286"/>
        <end position="298"/>
    </location>
</feature>
<sequence>MSSQTTKSYLRASASSRAKESPTAARPARAKSVSPDVNSESSRSTRRALLLSNKPKSGELVLGSQKSKELEEIKVVGRTGNRQAAEQFSRPRRLRAVESNSKRNGLNEDDPHGKNRELQEKLEMSESLIAGLRAEVAALKAELDKTQGFNVELQSQNESLSRNLAAAEAKISASATPEQRETNGKYQSPKFKDLQKLIANKLERSVVKKDAVNETSPPVNAPTPPPPKSAIPGVSATQCRPPPPPPPPPSLRLQPRPPPPPQFSVRATGGTTQKAPALVEFYHSQRKQEVKRDSPESRNHHKPAATSAHNSVVGEIQNRSAHLLAVSIKDFDYLIASFVSAEFRSKFESLSNDIFWFQIKADVQTKGEFINDLIRKVLAAAYTDIEDVLKFVDWLDVELSSLADERAVLKHFKWPERKADAMREAAIEYRDLKLLESEISCYKDDTDIPCAAALKKIAGLLDKSERSIQRLIKLRNSVMRSYQELKIPTDWMLDSGIVSKIKRASMNLANIYMKRVTLELESIRNSDRESSQESLLLQGVHFAYRAHQFAGGLDSETLCAFEEIRQRVPPGHLGVSKSSSSCLKSHGGLRRRFSPSPCFSAGKIDTTARSCTTWFSCELRALGRRDFGVSLRTRRPRRHLNSGFSDDGHLQYYQVGPMCGGMKEKEKEIKKKVKLLKGLSKDCAVYPKMGFGPFDSQEGLAPQLQGRLISEGAEELLLKQLERLRENEKELKKKRKEEKARLKAERMKTMVDSESSSSSSSESSDSECGEVVDMKRLRTEVPAQPMVDVLQPFAHQEGALLTILSSLATYQENTTVDNGIELGRLQIGQKAECCNGTSTSCSSSGIIGVDDMLSSSVVGVSAKRIEVCMGNKCKKSGGGALLKEFERQMAVEGTVVGCKCMGKCKNGPNVRVSSTIDGIQSEGMDDSIRTPTNPLYFGVGMEDVSLIVANLIGEDSKELELVRAA</sequence>
<feature type="region of interest" description="Disordered" evidence="2">
    <location>
        <begin position="77"/>
        <end position="116"/>
    </location>
</feature>
<feature type="compositionally biased region" description="Low complexity" evidence="2">
    <location>
        <begin position="39"/>
        <end position="52"/>
    </location>
</feature>
<feature type="compositionally biased region" description="Pro residues" evidence="2">
    <location>
        <begin position="240"/>
        <end position="262"/>
    </location>
</feature>
<feature type="region of interest" description="Disordered" evidence="2">
    <location>
        <begin position="285"/>
        <end position="312"/>
    </location>
</feature>
<organism evidence="3 4">
    <name type="scientific">Malus domestica</name>
    <name type="common">Apple</name>
    <name type="synonym">Pyrus malus</name>
    <dbReference type="NCBI Taxonomy" id="3750"/>
    <lineage>
        <taxon>Eukaryota</taxon>
        <taxon>Viridiplantae</taxon>
        <taxon>Streptophyta</taxon>
        <taxon>Embryophyta</taxon>
        <taxon>Tracheophyta</taxon>
        <taxon>Spermatophyta</taxon>
        <taxon>Magnoliopsida</taxon>
        <taxon>eudicotyledons</taxon>
        <taxon>Gunneridae</taxon>
        <taxon>Pentapetalae</taxon>
        <taxon>rosids</taxon>
        <taxon>fabids</taxon>
        <taxon>Rosales</taxon>
        <taxon>Rosaceae</taxon>
        <taxon>Amygdaloideae</taxon>
        <taxon>Maleae</taxon>
        <taxon>Malus</taxon>
    </lineage>
</organism>
<accession>A0A498HJQ6</accession>
<dbReference type="AlphaFoldDB" id="A0A498HJQ6"/>
<feature type="compositionally biased region" description="Low complexity" evidence="2">
    <location>
        <begin position="752"/>
        <end position="763"/>
    </location>
</feature>
<evidence type="ECO:0000256" key="1">
    <source>
        <dbReference type="ARBA" id="ARBA00023054"/>
    </source>
</evidence>
<evidence type="ECO:0000313" key="3">
    <source>
        <dbReference type="EMBL" id="RXH71748.1"/>
    </source>
</evidence>
<dbReference type="Gene3D" id="3.40.30.10">
    <property type="entry name" value="Glutaredoxin"/>
    <property type="match status" value="1"/>
</dbReference>
<keyword evidence="1" id="KW-0175">Coiled coil</keyword>
<reference evidence="3 4" key="1">
    <citation type="submission" date="2018-10" db="EMBL/GenBank/DDBJ databases">
        <title>A high-quality apple genome assembly.</title>
        <authorList>
            <person name="Hu J."/>
        </authorList>
    </citation>
    <scope>NUCLEOTIDE SEQUENCE [LARGE SCALE GENOMIC DNA]</scope>
    <source>
        <strain evidence="4">cv. HFTH1</strain>
        <tissue evidence="3">Young leaf</tissue>
    </source>
</reference>
<feature type="compositionally biased region" description="Polar residues" evidence="2">
    <location>
        <begin position="1"/>
        <end position="16"/>
    </location>
</feature>
<dbReference type="GO" id="GO:0072699">
    <property type="term" value="P:protein localization to cortical microtubule cytoskeleton"/>
    <property type="evidence" value="ECO:0007669"/>
    <property type="project" value="TreeGrafter"/>
</dbReference>
<protein>
    <submittedName>
        <fullName evidence="3">Uncharacterized protein</fullName>
    </submittedName>
</protein>
<keyword evidence="4" id="KW-1185">Reference proteome</keyword>
<evidence type="ECO:0000256" key="2">
    <source>
        <dbReference type="SAM" id="MobiDB-lite"/>
    </source>
</evidence>
<dbReference type="CDD" id="cd02980">
    <property type="entry name" value="TRX_Fd_family"/>
    <property type="match status" value="1"/>
</dbReference>
<dbReference type="InterPro" id="IPR040265">
    <property type="entry name" value="CHUP1/IPGA1-like"/>
</dbReference>
<dbReference type="PANTHER" id="PTHR31342">
    <property type="entry name" value="PROTEIN CHUP1, CHLOROPLASTIC"/>
    <property type="match status" value="1"/>
</dbReference>
<feature type="compositionally biased region" description="Basic and acidic residues" evidence="2">
    <location>
        <begin position="105"/>
        <end position="116"/>
    </location>
</feature>
<feature type="compositionally biased region" description="Basic and acidic residues" evidence="2">
    <location>
        <begin position="729"/>
        <end position="751"/>
    </location>
</feature>
<feature type="region of interest" description="Disordered" evidence="2">
    <location>
        <begin position="170"/>
        <end position="192"/>
    </location>
</feature>
<dbReference type="GO" id="GO:0055028">
    <property type="term" value="C:cortical microtubule"/>
    <property type="evidence" value="ECO:0007669"/>
    <property type="project" value="TreeGrafter"/>
</dbReference>
<dbReference type="PANTHER" id="PTHR31342:SF43">
    <property type="entry name" value="F11A17.16"/>
    <property type="match status" value="1"/>
</dbReference>
<name>A0A498HJQ6_MALDO</name>
<dbReference type="STRING" id="3750.A0A498HJQ6"/>
<evidence type="ECO:0000313" key="4">
    <source>
        <dbReference type="Proteomes" id="UP000290289"/>
    </source>
</evidence>